<dbReference type="Proteomes" id="UP001238450">
    <property type="component" value="Unassembled WGS sequence"/>
</dbReference>
<keyword evidence="2" id="KW-0235">DNA replication</keyword>
<evidence type="ECO:0000256" key="9">
    <source>
        <dbReference type="ARBA" id="ARBA00044969"/>
    </source>
</evidence>
<evidence type="ECO:0000256" key="6">
    <source>
        <dbReference type="ARBA" id="ARBA00022840"/>
    </source>
</evidence>
<dbReference type="GO" id="GO:0005829">
    <property type="term" value="C:cytosol"/>
    <property type="evidence" value="ECO:0007669"/>
    <property type="project" value="TreeGrafter"/>
</dbReference>
<keyword evidence="5 12" id="KW-0347">Helicase</keyword>
<dbReference type="SUPFAM" id="SSF52540">
    <property type="entry name" value="P-loop containing nucleoside triphosphate hydrolases"/>
    <property type="match status" value="1"/>
</dbReference>
<evidence type="ECO:0000259" key="11">
    <source>
        <dbReference type="PROSITE" id="PS51199"/>
    </source>
</evidence>
<evidence type="ECO:0000256" key="2">
    <source>
        <dbReference type="ARBA" id="ARBA00022705"/>
    </source>
</evidence>
<evidence type="ECO:0000256" key="7">
    <source>
        <dbReference type="ARBA" id="ARBA00023125"/>
    </source>
</evidence>
<dbReference type="GO" id="GO:0006260">
    <property type="term" value="P:DNA replication"/>
    <property type="evidence" value="ECO:0007669"/>
    <property type="project" value="UniProtKB-KW"/>
</dbReference>
<dbReference type="RefSeq" id="WP_307254227.1">
    <property type="nucleotide sequence ID" value="NZ_JAUSUV010000012.1"/>
</dbReference>
<evidence type="ECO:0000256" key="4">
    <source>
        <dbReference type="ARBA" id="ARBA00022801"/>
    </source>
</evidence>
<evidence type="ECO:0000256" key="5">
    <source>
        <dbReference type="ARBA" id="ARBA00022806"/>
    </source>
</evidence>
<dbReference type="EC" id="5.6.2.3" evidence="9"/>
<comment type="similarity">
    <text evidence="1">Belongs to the helicase family. DnaB subfamily.</text>
</comment>
<evidence type="ECO:0000313" key="13">
    <source>
        <dbReference type="Proteomes" id="UP001238450"/>
    </source>
</evidence>
<dbReference type="Pfam" id="PF03796">
    <property type="entry name" value="DnaB_C"/>
    <property type="match status" value="1"/>
</dbReference>
<dbReference type="Pfam" id="PF00772">
    <property type="entry name" value="DnaB"/>
    <property type="match status" value="1"/>
</dbReference>
<dbReference type="InterPro" id="IPR036185">
    <property type="entry name" value="DNA_heli_DnaB-like_N_sf"/>
</dbReference>
<dbReference type="AlphaFoldDB" id="A0AAJ1WV03"/>
<sequence length="434" mass="48986">MTYTNIDFRQAEAEKSILGAILLDDRVMDDLAIQLEPRDFSIRAHQILYTVMKHMHESDRAIDLVTLTDRLQTYGKLDQSGGVTYMTELASVVPTAQNARYYAEIVHRHALKRRIMDLGDQIKSIATEGEFSEEEDILQAIEKLSDSLRPAGNNELVSIADARQEYFDYLGKKDDLIHTGFPKFDEWMGGLGRGWLYILAARPSVGKTAKMLQMIQGIATQGKGQCLVWSQEMKRPQLFNRMLASLTGISANRLRLKNLTAGDMKHLQEGYDALEMLPISIADAKNVTIDEIRAVARQEKRKHGRIGAIFVDYLGIMNIQTKKGETRAQAIGEVTKAAKRLAIEIDCPVILLCQMSREGKKAIKPSLEHLRESGSIEQDADVVEFLWEDPEDTDPGRDHMGAKVIQSVISKGRDVGVNEFRYAFKGWIQRFDEL</sequence>
<keyword evidence="8" id="KW-0413">Isomerase</keyword>
<evidence type="ECO:0000256" key="10">
    <source>
        <dbReference type="ARBA" id="ARBA00048954"/>
    </source>
</evidence>
<comment type="caution">
    <text evidence="12">The sequence shown here is derived from an EMBL/GenBank/DDBJ whole genome shotgun (WGS) entry which is preliminary data.</text>
</comment>
<keyword evidence="3" id="KW-0547">Nucleotide-binding</keyword>
<keyword evidence="13" id="KW-1185">Reference proteome</keyword>
<dbReference type="Gene3D" id="3.40.50.300">
    <property type="entry name" value="P-loop containing nucleotide triphosphate hydrolases"/>
    <property type="match status" value="1"/>
</dbReference>
<evidence type="ECO:0000256" key="3">
    <source>
        <dbReference type="ARBA" id="ARBA00022741"/>
    </source>
</evidence>
<evidence type="ECO:0000256" key="1">
    <source>
        <dbReference type="ARBA" id="ARBA00008428"/>
    </source>
</evidence>
<keyword evidence="6" id="KW-0067">ATP-binding</keyword>
<dbReference type="InterPro" id="IPR016136">
    <property type="entry name" value="DNA_helicase_N/primase_C"/>
</dbReference>
<dbReference type="GO" id="GO:0016787">
    <property type="term" value="F:hydrolase activity"/>
    <property type="evidence" value="ECO:0007669"/>
    <property type="project" value="UniProtKB-KW"/>
</dbReference>
<dbReference type="GO" id="GO:0003677">
    <property type="term" value="F:DNA binding"/>
    <property type="evidence" value="ECO:0007669"/>
    <property type="project" value="UniProtKB-KW"/>
</dbReference>
<gene>
    <name evidence="12" type="ORF">J2Z48_002673</name>
</gene>
<evidence type="ECO:0000256" key="8">
    <source>
        <dbReference type="ARBA" id="ARBA00023235"/>
    </source>
</evidence>
<name>A0AAJ1WV03_9BACL</name>
<proteinExistence type="inferred from homology"/>
<feature type="domain" description="SF4 helicase" evidence="11">
    <location>
        <begin position="170"/>
        <end position="434"/>
    </location>
</feature>
<protein>
    <recommendedName>
        <fullName evidence="9">DNA 5'-3' helicase</fullName>
        <ecNumber evidence="9">5.6.2.3</ecNumber>
    </recommendedName>
</protein>
<comment type="catalytic activity">
    <reaction evidence="10">
        <text>ATP + H2O = ADP + phosphate + H(+)</text>
        <dbReference type="Rhea" id="RHEA:13065"/>
        <dbReference type="ChEBI" id="CHEBI:15377"/>
        <dbReference type="ChEBI" id="CHEBI:15378"/>
        <dbReference type="ChEBI" id="CHEBI:30616"/>
        <dbReference type="ChEBI" id="CHEBI:43474"/>
        <dbReference type="ChEBI" id="CHEBI:456216"/>
        <dbReference type="EC" id="5.6.2.3"/>
    </reaction>
</comment>
<dbReference type="PANTHER" id="PTHR30153:SF2">
    <property type="entry name" value="REPLICATIVE DNA HELICASE"/>
    <property type="match status" value="1"/>
</dbReference>
<dbReference type="PROSITE" id="PS51199">
    <property type="entry name" value="SF4_HELICASE"/>
    <property type="match status" value="1"/>
</dbReference>
<keyword evidence="4 12" id="KW-0378">Hydrolase</keyword>
<dbReference type="SUPFAM" id="SSF48024">
    <property type="entry name" value="N-terminal domain of DnaB helicase"/>
    <property type="match status" value="1"/>
</dbReference>
<dbReference type="GO" id="GO:0043139">
    <property type="term" value="F:5'-3' DNA helicase activity"/>
    <property type="evidence" value="ECO:0007669"/>
    <property type="project" value="UniProtKB-EC"/>
</dbReference>
<reference evidence="12 13" key="1">
    <citation type="submission" date="2023-07" db="EMBL/GenBank/DDBJ databases">
        <title>Genomic Encyclopedia of Type Strains, Phase IV (KMG-IV): sequencing the most valuable type-strain genomes for metagenomic binning, comparative biology and taxonomic classification.</title>
        <authorList>
            <person name="Goeker M."/>
        </authorList>
    </citation>
    <scope>NUCLEOTIDE SEQUENCE [LARGE SCALE GENOMIC DNA]</scope>
    <source>
        <strain evidence="12 13">DSM 46876</strain>
    </source>
</reference>
<evidence type="ECO:0000313" key="12">
    <source>
        <dbReference type="EMBL" id="MDQ0418481.1"/>
    </source>
</evidence>
<dbReference type="InterPro" id="IPR027417">
    <property type="entry name" value="P-loop_NTPase"/>
</dbReference>
<keyword evidence="7" id="KW-0238">DNA-binding</keyword>
<dbReference type="InterPro" id="IPR007693">
    <property type="entry name" value="DNA_helicase_DnaB-like_N"/>
</dbReference>
<dbReference type="PANTHER" id="PTHR30153">
    <property type="entry name" value="REPLICATIVE DNA HELICASE DNAB"/>
    <property type="match status" value="1"/>
</dbReference>
<dbReference type="EMBL" id="JAUSUV010000012">
    <property type="protein sequence ID" value="MDQ0418481.1"/>
    <property type="molecule type" value="Genomic_DNA"/>
</dbReference>
<dbReference type="InterPro" id="IPR007694">
    <property type="entry name" value="DNA_helicase_DnaB-like_C"/>
</dbReference>
<organism evidence="12 13">
    <name type="scientific">Croceifilum oryzae</name>
    <dbReference type="NCBI Taxonomy" id="1553429"/>
    <lineage>
        <taxon>Bacteria</taxon>
        <taxon>Bacillati</taxon>
        <taxon>Bacillota</taxon>
        <taxon>Bacilli</taxon>
        <taxon>Bacillales</taxon>
        <taxon>Thermoactinomycetaceae</taxon>
        <taxon>Croceifilum</taxon>
    </lineage>
</organism>
<dbReference type="Gene3D" id="1.10.860.10">
    <property type="entry name" value="DNAb Helicase, Chain A"/>
    <property type="match status" value="1"/>
</dbReference>
<accession>A0AAJ1WV03</accession>
<dbReference type="GO" id="GO:0005524">
    <property type="term" value="F:ATP binding"/>
    <property type="evidence" value="ECO:0007669"/>
    <property type="project" value="UniProtKB-KW"/>
</dbReference>